<reference evidence="5" key="1">
    <citation type="submission" date="2020-08" db="EMBL/GenBank/DDBJ databases">
        <title>Paracoccus amoyensis sp. nov., isolated from the surface seawater at coast of Xiamen, Fujian.</title>
        <authorList>
            <person name="Lyu L."/>
        </authorList>
    </citation>
    <scope>NUCLEOTIDE SEQUENCE</scope>
    <source>
        <strain evidence="5">11-3</strain>
    </source>
</reference>
<dbReference type="GO" id="GO:0008673">
    <property type="term" value="F:2-dehydro-3-deoxygluconokinase activity"/>
    <property type="evidence" value="ECO:0007669"/>
    <property type="project" value="TreeGrafter"/>
</dbReference>
<evidence type="ECO:0000313" key="5">
    <source>
        <dbReference type="EMBL" id="MBC9247661.1"/>
    </source>
</evidence>
<dbReference type="GO" id="GO:0019698">
    <property type="term" value="P:D-galacturonate catabolic process"/>
    <property type="evidence" value="ECO:0007669"/>
    <property type="project" value="TreeGrafter"/>
</dbReference>
<dbReference type="GO" id="GO:0005829">
    <property type="term" value="C:cytosol"/>
    <property type="evidence" value="ECO:0007669"/>
    <property type="project" value="TreeGrafter"/>
</dbReference>
<dbReference type="PANTHER" id="PTHR43085">
    <property type="entry name" value="HEXOKINASE FAMILY MEMBER"/>
    <property type="match status" value="1"/>
</dbReference>
<dbReference type="GO" id="GO:0006974">
    <property type="term" value="P:DNA damage response"/>
    <property type="evidence" value="ECO:0007669"/>
    <property type="project" value="TreeGrafter"/>
</dbReference>
<name>A0A926JC00_9RHOB</name>
<proteinExistence type="inferred from homology"/>
<evidence type="ECO:0000256" key="3">
    <source>
        <dbReference type="ARBA" id="ARBA00022777"/>
    </source>
</evidence>
<dbReference type="InterPro" id="IPR050306">
    <property type="entry name" value="PfkB_Carbo_kinase"/>
</dbReference>
<comment type="caution">
    <text evidence="5">The sequence shown here is derived from an EMBL/GenBank/DDBJ whole genome shotgun (WGS) entry which is preliminary data.</text>
</comment>
<dbReference type="Pfam" id="PF00294">
    <property type="entry name" value="PfkB"/>
    <property type="match status" value="1"/>
</dbReference>
<dbReference type="CDD" id="cd01166">
    <property type="entry name" value="KdgK"/>
    <property type="match status" value="1"/>
</dbReference>
<dbReference type="Proteomes" id="UP000608594">
    <property type="component" value="Unassembled WGS sequence"/>
</dbReference>
<keyword evidence="6" id="KW-1185">Reference proteome</keyword>
<dbReference type="PROSITE" id="PS00584">
    <property type="entry name" value="PFKB_KINASES_2"/>
    <property type="match status" value="1"/>
</dbReference>
<dbReference type="InterPro" id="IPR002173">
    <property type="entry name" value="Carboh/pur_kinase_PfkB_CS"/>
</dbReference>
<dbReference type="SUPFAM" id="SSF53613">
    <property type="entry name" value="Ribokinase-like"/>
    <property type="match status" value="1"/>
</dbReference>
<dbReference type="PANTHER" id="PTHR43085:SF15">
    <property type="entry name" value="2-DEHYDRO-3-DEOXYGLUCONOKINASE"/>
    <property type="match status" value="1"/>
</dbReference>
<evidence type="ECO:0000313" key="6">
    <source>
        <dbReference type="Proteomes" id="UP000608594"/>
    </source>
</evidence>
<dbReference type="EMBL" id="JACOQL010000004">
    <property type="protein sequence ID" value="MBC9247661.1"/>
    <property type="molecule type" value="Genomic_DNA"/>
</dbReference>
<dbReference type="InterPro" id="IPR029056">
    <property type="entry name" value="Ribokinase-like"/>
</dbReference>
<sequence>MTAPHFLSIGEAMLELSAAGQADLWRLGIAGDTLNTAWYLRRLIGPEWRIGYFTRVGQGEFSQKMLDFLTAEGIDTSHIARDPFREIGLYAISLKDGERSFSYWRDSSAARLLADDPGPLDRALDGSTIAYYSGISLAILSQQGRTNLAQALAKARTNGTKIVFDPNLRPRLWKDAAAMRAGIEAAAAGADLILPSFDDEATHFGDPDPAATIRRYLSLGAKHVVVKNGGGPMRFGGSEGDGHLPDLTPDTPVDTTAAGDSFNAGYLAAMIQGADCATAIRAGHALSRQVIRYRGALVPEAVKAVVQY</sequence>
<dbReference type="RefSeq" id="WP_187794168.1">
    <property type="nucleotide sequence ID" value="NZ_JACOQL010000004.1"/>
</dbReference>
<keyword evidence="2" id="KW-0808">Transferase</keyword>
<dbReference type="AlphaFoldDB" id="A0A926JC00"/>
<evidence type="ECO:0000256" key="2">
    <source>
        <dbReference type="ARBA" id="ARBA00022679"/>
    </source>
</evidence>
<gene>
    <name evidence="5" type="ORF">H4P12_13320</name>
</gene>
<protein>
    <submittedName>
        <fullName evidence="5">Sugar kinase</fullName>
    </submittedName>
</protein>
<comment type="similarity">
    <text evidence="1">Belongs to the carbohydrate kinase PfkB family.</text>
</comment>
<evidence type="ECO:0000256" key="1">
    <source>
        <dbReference type="ARBA" id="ARBA00010688"/>
    </source>
</evidence>
<dbReference type="InterPro" id="IPR011611">
    <property type="entry name" value="PfkB_dom"/>
</dbReference>
<keyword evidence="3 5" id="KW-0418">Kinase</keyword>
<evidence type="ECO:0000259" key="4">
    <source>
        <dbReference type="Pfam" id="PF00294"/>
    </source>
</evidence>
<dbReference type="Gene3D" id="3.40.1190.20">
    <property type="match status" value="1"/>
</dbReference>
<organism evidence="5 6">
    <name type="scientific">Paracoccus amoyensis</name>
    <dbReference type="NCBI Taxonomy" id="2760093"/>
    <lineage>
        <taxon>Bacteria</taxon>
        <taxon>Pseudomonadati</taxon>
        <taxon>Pseudomonadota</taxon>
        <taxon>Alphaproteobacteria</taxon>
        <taxon>Rhodobacterales</taxon>
        <taxon>Paracoccaceae</taxon>
        <taxon>Paracoccus</taxon>
    </lineage>
</organism>
<dbReference type="GO" id="GO:0042840">
    <property type="term" value="P:D-glucuronate catabolic process"/>
    <property type="evidence" value="ECO:0007669"/>
    <property type="project" value="TreeGrafter"/>
</dbReference>
<feature type="domain" description="Carbohydrate kinase PfkB" evidence="4">
    <location>
        <begin position="8"/>
        <end position="297"/>
    </location>
</feature>
<accession>A0A926JC00</accession>